<protein>
    <recommendedName>
        <fullName evidence="1">F-box domain-containing protein</fullName>
    </recommendedName>
</protein>
<evidence type="ECO:0000313" key="2">
    <source>
        <dbReference type="EMBL" id="KAK6362762.1"/>
    </source>
</evidence>
<dbReference type="InterPro" id="IPR001810">
    <property type="entry name" value="F-box_dom"/>
</dbReference>
<dbReference type="Pfam" id="PF12937">
    <property type="entry name" value="F-box-like"/>
    <property type="match status" value="1"/>
</dbReference>
<dbReference type="EMBL" id="JAVHNS010000001">
    <property type="protein sequence ID" value="KAK6362762.1"/>
    <property type="molecule type" value="Genomic_DNA"/>
</dbReference>
<evidence type="ECO:0000313" key="3">
    <source>
        <dbReference type="Proteomes" id="UP001373714"/>
    </source>
</evidence>
<proteinExistence type="predicted"/>
<keyword evidence="3" id="KW-1185">Reference proteome</keyword>
<accession>A0AAV9VM00</accession>
<dbReference type="InterPro" id="IPR036047">
    <property type="entry name" value="F-box-like_dom_sf"/>
</dbReference>
<name>A0AAV9VM00_9PEZI</name>
<dbReference type="AlphaFoldDB" id="A0AAV9VM00"/>
<sequence length="375" mass="43257">MTVNHLPTEIIAEIFEQPKLKEIDRLNMLLTCKRWEQACAPLFFKELLVQYLPSVAEGINVHQWEYPVFADSTRYRHYVKDFTLYCLRSDGGTSPAWLDDFPTPRMIEILQNLTNVTKLNYVDLNTGIRWVDFWAILDTAITSMPHLSSMKITRTINSSPADVEPASTEELRRTPANLRNVSVSCAIYIDRKDVPAAIDNFFRRLFQTLGDKAGDLITSICIDTNVTHPPKGVEPESPKTWRLNNLEKLEYRGGEENYLPTSLVSADFSKVKDLQLLPADWKNLRDKWEELPPIPPVFGSAELVCLQFTEPFEKDSDEWENSLKYLPKVERFRFYTWNNPTLFPITRNKYGTAIVGNAINEEEFESNLIYDSDSD</sequence>
<dbReference type="SUPFAM" id="SSF81383">
    <property type="entry name" value="F-box domain"/>
    <property type="match status" value="1"/>
</dbReference>
<evidence type="ECO:0000259" key="1">
    <source>
        <dbReference type="Pfam" id="PF12937"/>
    </source>
</evidence>
<reference evidence="2 3" key="1">
    <citation type="submission" date="2019-10" db="EMBL/GenBank/DDBJ databases">
        <authorList>
            <person name="Palmer J.M."/>
        </authorList>
    </citation>
    <scope>NUCLEOTIDE SEQUENCE [LARGE SCALE GENOMIC DNA]</scope>
    <source>
        <strain evidence="2 3">TWF730</strain>
    </source>
</reference>
<organism evidence="2 3">
    <name type="scientific">Orbilia blumenaviensis</name>
    <dbReference type="NCBI Taxonomy" id="1796055"/>
    <lineage>
        <taxon>Eukaryota</taxon>
        <taxon>Fungi</taxon>
        <taxon>Dikarya</taxon>
        <taxon>Ascomycota</taxon>
        <taxon>Pezizomycotina</taxon>
        <taxon>Orbiliomycetes</taxon>
        <taxon>Orbiliales</taxon>
        <taxon>Orbiliaceae</taxon>
        <taxon>Orbilia</taxon>
    </lineage>
</organism>
<gene>
    <name evidence="2" type="ORF">TWF730_000217</name>
</gene>
<dbReference type="Proteomes" id="UP001373714">
    <property type="component" value="Unassembled WGS sequence"/>
</dbReference>
<feature type="domain" description="F-box" evidence="1">
    <location>
        <begin position="4"/>
        <end position="41"/>
    </location>
</feature>
<dbReference type="CDD" id="cd09917">
    <property type="entry name" value="F-box_SF"/>
    <property type="match status" value="1"/>
</dbReference>
<comment type="caution">
    <text evidence="2">The sequence shown here is derived from an EMBL/GenBank/DDBJ whole genome shotgun (WGS) entry which is preliminary data.</text>
</comment>